<feature type="region of interest" description="Disordered" evidence="1">
    <location>
        <begin position="32"/>
        <end position="56"/>
    </location>
</feature>
<feature type="compositionally biased region" description="Basic and acidic residues" evidence="1">
    <location>
        <begin position="32"/>
        <end position="41"/>
    </location>
</feature>
<dbReference type="HOGENOM" id="CLU_3007042_0_0_11"/>
<organism evidence="2 3">
    <name type="scientific">Adlercreutzia caecimuris B7</name>
    <dbReference type="NCBI Taxonomy" id="1235794"/>
    <lineage>
        <taxon>Bacteria</taxon>
        <taxon>Bacillati</taxon>
        <taxon>Actinomycetota</taxon>
        <taxon>Coriobacteriia</taxon>
        <taxon>Eggerthellales</taxon>
        <taxon>Eggerthellaceae</taxon>
        <taxon>Adlercreutzia</taxon>
    </lineage>
</organism>
<keyword evidence="3" id="KW-1185">Reference proteome</keyword>
<accession>R9KYC6</accession>
<reference evidence="2 3" key="1">
    <citation type="submission" date="2013-04" db="EMBL/GenBank/DDBJ databases">
        <title>The Genome Sequence of Enterorhabdus caecimuris B7.</title>
        <authorList>
            <consortium name="The Broad Institute Genomics Platform"/>
            <consortium name="The Broad Institute Genome Sequencing Center for Infectious Disease"/>
            <person name="Earl A."/>
            <person name="Xavier R."/>
            <person name="Elson C."/>
            <person name="Duck W."/>
            <person name="Walker B."/>
            <person name="Young S."/>
            <person name="Zeng Q."/>
            <person name="Gargeya S."/>
            <person name="Fitzgerald M."/>
            <person name="Haas B."/>
            <person name="Abouelleil A."/>
            <person name="Allen A.W."/>
            <person name="Alvarado L."/>
            <person name="Arachchi H.M."/>
            <person name="Berlin A.M."/>
            <person name="Chapman S.B."/>
            <person name="Gainer-Dewar J."/>
            <person name="Goldberg J."/>
            <person name="Griggs A."/>
            <person name="Gujja S."/>
            <person name="Hansen M."/>
            <person name="Howarth C."/>
            <person name="Imamovic A."/>
            <person name="Ireland A."/>
            <person name="Larimer J."/>
            <person name="McCowan C."/>
            <person name="Murphy C."/>
            <person name="Pearson M."/>
            <person name="Poon T.W."/>
            <person name="Priest M."/>
            <person name="Roberts A."/>
            <person name="Saif S."/>
            <person name="Shea T."/>
            <person name="Sisk P."/>
            <person name="Sykes S."/>
            <person name="Wortman J."/>
            <person name="Nusbaum C."/>
            <person name="Birren B."/>
        </authorList>
    </citation>
    <scope>NUCLEOTIDE SEQUENCE [LARGE SCALE GENOMIC DNA]</scope>
    <source>
        <strain evidence="2 3">B7</strain>
    </source>
</reference>
<dbReference type="EMBL" id="ASSY01000007">
    <property type="protein sequence ID" value="EOS51390.1"/>
    <property type="molecule type" value="Genomic_DNA"/>
</dbReference>
<proteinExistence type="predicted"/>
<name>R9KYC6_9ACTN</name>
<evidence type="ECO:0000313" key="3">
    <source>
        <dbReference type="Proteomes" id="UP000014204"/>
    </source>
</evidence>
<dbReference type="AlphaFoldDB" id="R9KYC6"/>
<protein>
    <submittedName>
        <fullName evidence="2">Uncharacterized protein</fullName>
    </submittedName>
</protein>
<dbReference type="Proteomes" id="UP000014204">
    <property type="component" value="Unassembled WGS sequence"/>
</dbReference>
<evidence type="ECO:0000256" key="1">
    <source>
        <dbReference type="SAM" id="MobiDB-lite"/>
    </source>
</evidence>
<comment type="caution">
    <text evidence="2">The sequence shown here is derived from an EMBL/GenBank/DDBJ whole genome shotgun (WGS) entry which is preliminary data.</text>
</comment>
<evidence type="ECO:0000313" key="2">
    <source>
        <dbReference type="EMBL" id="EOS51390.1"/>
    </source>
</evidence>
<sequence length="56" mass="5902">MEIALVVIQLLTALTGLATAAVKLCIQSTEQKRPLVDKEGSDVAASEPHNQNGTAR</sequence>
<gene>
    <name evidence="2" type="ORF">C811_00789</name>
</gene>